<protein>
    <submittedName>
        <fullName evidence="1">Uncharacterized protein</fullName>
    </submittedName>
</protein>
<gene>
    <name evidence="1" type="ORF">TWF788_004512</name>
</gene>
<comment type="caution">
    <text evidence="1">The sequence shown here is derived from an EMBL/GenBank/DDBJ whole genome shotgun (WGS) entry which is preliminary data.</text>
</comment>
<sequence length="230" mass="24358">MEDSVLVLGNKGMIENSTAPGDILEGSEIENLALDYDREPSLDNMGREPVLDNMCKNPSLAGTVEHRSLDSTDRYPALVPVEAVGYRALGDAHNSAAEYSALEKMVDHSALDDAAEDFASALDAAPEDPAPDLGAVPESSVSALDTASVFDTAPENFAPDLGPAAEYSVLDLDCASGYPALAFGWDIENDLARGFVIDKTNKGSAFEAPDDLRSCIQKAIVDADFDKASR</sequence>
<evidence type="ECO:0000313" key="2">
    <source>
        <dbReference type="Proteomes" id="UP000479691"/>
    </source>
</evidence>
<dbReference type="EMBL" id="JAABOE010000204">
    <property type="protein sequence ID" value="KAF3158770.1"/>
    <property type="molecule type" value="Genomic_DNA"/>
</dbReference>
<accession>A0A7C8K6U4</accession>
<dbReference type="AlphaFoldDB" id="A0A7C8K6U4"/>
<dbReference type="Proteomes" id="UP000479691">
    <property type="component" value="Unassembled WGS sequence"/>
</dbReference>
<organism evidence="1 2">
    <name type="scientific">Orbilia oligospora</name>
    <name type="common">Nematode-trapping fungus</name>
    <name type="synonym">Arthrobotrys oligospora</name>
    <dbReference type="NCBI Taxonomy" id="2813651"/>
    <lineage>
        <taxon>Eukaryota</taxon>
        <taxon>Fungi</taxon>
        <taxon>Dikarya</taxon>
        <taxon>Ascomycota</taxon>
        <taxon>Pezizomycotina</taxon>
        <taxon>Orbiliomycetes</taxon>
        <taxon>Orbiliales</taxon>
        <taxon>Orbiliaceae</taxon>
        <taxon>Orbilia</taxon>
    </lineage>
</organism>
<evidence type="ECO:0000313" key="1">
    <source>
        <dbReference type="EMBL" id="KAF3158770.1"/>
    </source>
</evidence>
<name>A0A7C8K6U4_ORBOL</name>
<reference evidence="1 2" key="1">
    <citation type="submission" date="2019-06" db="EMBL/GenBank/DDBJ databases">
        <authorList>
            <person name="Palmer J.M."/>
        </authorList>
    </citation>
    <scope>NUCLEOTIDE SEQUENCE [LARGE SCALE GENOMIC DNA]</scope>
    <source>
        <strain evidence="1 2">TWF788</strain>
    </source>
</reference>
<proteinExistence type="predicted"/>